<evidence type="ECO:0000259" key="20">
    <source>
        <dbReference type="PROSITE" id="PS51211"/>
    </source>
</evidence>
<dbReference type="PROSITE" id="PS51211">
    <property type="entry name" value="VITELLOGENIN"/>
    <property type="match status" value="1"/>
</dbReference>
<evidence type="ECO:0000256" key="5">
    <source>
        <dbReference type="ARBA" id="ARBA00022574"/>
    </source>
</evidence>
<dbReference type="InterPro" id="IPR036322">
    <property type="entry name" value="WD40_repeat_dom_sf"/>
</dbReference>
<dbReference type="GO" id="GO:0120020">
    <property type="term" value="F:cholesterol transfer activity"/>
    <property type="evidence" value="ECO:0007669"/>
    <property type="project" value="TreeGrafter"/>
</dbReference>
<dbReference type="GO" id="GO:0006642">
    <property type="term" value="P:triglyceride mobilization"/>
    <property type="evidence" value="ECO:0007669"/>
    <property type="project" value="TreeGrafter"/>
</dbReference>
<gene>
    <name evidence="21" type="ORF">DNTS_004239</name>
</gene>
<evidence type="ECO:0000256" key="15">
    <source>
        <dbReference type="ARBA" id="ARBA00075265"/>
    </source>
</evidence>
<keyword evidence="22" id="KW-1185">Reference proteome</keyword>
<keyword evidence="8" id="KW-0732">Signal</keyword>
<dbReference type="Gene3D" id="2.30.230.10">
    <property type="entry name" value="Lipovitellin, beta-sheet shell regions, chain A"/>
    <property type="match status" value="1"/>
</dbReference>
<feature type="repeat" description="WD" evidence="17">
    <location>
        <begin position="487"/>
        <end position="518"/>
    </location>
</feature>
<feature type="repeat" description="WD" evidence="17">
    <location>
        <begin position="387"/>
        <end position="419"/>
    </location>
</feature>
<dbReference type="Proteomes" id="UP000316079">
    <property type="component" value="Unassembled WGS sequence"/>
</dbReference>
<evidence type="ECO:0000313" key="22">
    <source>
        <dbReference type="Proteomes" id="UP000316079"/>
    </source>
</evidence>
<dbReference type="SMART" id="SM01169">
    <property type="entry name" value="DUF1943"/>
    <property type="match status" value="1"/>
</dbReference>
<dbReference type="Pfam" id="PF00400">
    <property type="entry name" value="WD40"/>
    <property type="match status" value="3"/>
</dbReference>
<dbReference type="GO" id="GO:0042632">
    <property type="term" value="P:cholesterol homeostasis"/>
    <property type="evidence" value="ECO:0007669"/>
    <property type="project" value="TreeGrafter"/>
</dbReference>
<evidence type="ECO:0000256" key="7">
    <source>
        <dbReference type="ARBA" id="ARBA00022728"/>
    </source>
</evidence>
<evidence type="ECO:0000256" key="18">
    <source>
        <dbReference type="PROSITE-ProRule" id="PRU00557"/>
    </source>
</evidence>
<dbReference type="GO" id="GO:0000398">
    <property type="term" value="P:mRNA splicing, via spliceosome"/>
    <property type="evidence" value="ECO:0007669"/>
    <property type="project" value="UniProtKB-ARBA"/>
</dbReference>
<evidence type="ECO:0000256" key="9">
    <source>
        <dbReference type="ARBA" id="ARBA00022737"/>
    </source>
</evidence>
<sequence length="3219" mass="358848">MPGKFQLQGPADVTLTTVKMAAPAISLVSYGSDSDSENEAETRNNSEKDDPDSMVHLQPLKSGGITTLAVLNSAPEVAVKEDVETGIHLDPALKEVTYNPMYETMFAPEFGPTNPFRSEQMAAPRNMLSGYAEPAHVNDFMFEQQRRTFSTFGYALDPSVDTSQVSSSSYIGAIEEAEKNKGLTVFESGTKKCEKRKKVKGGEAGDIDNFLGPWAKYQDESESAKPSEEEKKELEEYLAKRHKRGKKEEEAPAEEKTILHIKDAYDYQGRSYLHIPQDVGVNLRSTELWEVYNERRCVRTFIGHSKAVRDICFNNSGTQFLSAGYDRYIKLWDSETGKCIAPFTNRKVPYCVKFNPDEDKQNLFVAGMSDKKIIQFDVRTGEVVQEYDRHLGAVNTITFVDENRRFVSTSDDKSLRVWEWDIPVDFKYIAEPSMHSMPAVTLSPNGKWLACQSMDNQILIFGAQNRFRLNKKKIFKGHMVAGYACQVGFSPDMSYVVSGDADGKLNIWDWKTTKLYHRIKAHDKVCISAIWHPHETSKHLLTPLAELYILSSALRNTRLMVTSRNMRLLLMMIVFVSCQAQDTGGPCWMSDRFKPFKRYEYFYESQSFNALNGQTNGPKSSCKVELSSPGSCRFVLHTSDCKLNEVMTRTSGEDQEMSGEASRTQEEFSRAMENWLITDLLSTPPPPILSRHPLKFIMEGEDVIRLFPAKDELTNILNFKRGIISALAVPLIQEDRKRKTPSIYGLCETETKVTPGEHSVSLHRDLNNCDEFRAVQDHTSPLALFTGMHHTLAQLIQSNQTCRYEFDKEHGHLSYGVCTERHLLLPFSNMGHGVKNSGKQILTLKAVSDEDSKDFEHDQSMMKPLRMDYIVDKNPIQNPEEALKLLEELHGHSKSSSEHKRSLLAFKLISTLRRMERETLLNLLPRALSLSHSLTYQFLLQCGTPECTGALVKSVGLLEDSDGEKEAMVYAVGIISASSPELVKEVLEVVKAKPNKAVFYALSYTIRRLYEAEGVSPEVQATAQFFHQEIGDCSGDQEHLYLSLRAMGNMATALFSALPDLHSRVSECINHPGASSAAQHAAVQIYRRSPIPEESRPVLMQALLERSGSIQKRVAAYLTLMRNPKPAELTRLSELLEMEENPQIRSFIISHISSILGSSTAETQDLRQEVLNAFQKNEIGRLALSSQHLSRHYSLGSLEGNFLFESERSLLPKEIMLEMSLDALGLEMDLIEIGMEGEGFEPVVEALFGEDGFFPDTVMKSILFAMDRMPEELNEIMDNMLPVINNLRKKRQVSENVLEDISHNLSKLLQELKSQKSPEAMVYLKLFGAELGYLDLKDVKMLGSLLQMIPRDFPKRLFSSLDHELFLHYVFMDNEFHLPTGTGFPLRVAVSGTVAPGVKGGLKLSPGKGDFSFLLSAGVALVAEFGAHFPDYVHCGLGMYTNVHLESGVTGKVTWSSNKLKLSILPPEKPHEIFSITNVRTSFAGEKMELVPSSGPDVDGKPCTPTFAGLRLCQTVAYPESVTNAPYFPLSGDSSYKLMLHPSGTVSEYSADISYSNKDEEHKLTFALKAEGSDLEALSTVVLNTKQGTIDLSTTIKAFLLHYEASVKVRRQKLSLEVESDLKLPGTTSVQRLLLKHDFSLDSGKERFEAEFKSEFNSEVRRINPFIGPVEYLINSFFDQRMGPNEVQVREILDKLTRFWGVPAMMAINVPQNLYLNVEAAAKYDFGQLDYDIEIPLPFGGKSTKDLNFPTHISTPKLMVPELGLEFDSKTMHLPEVFIPAEVIVAVPIFDSLEVSGKLSSNIYDVETSLSAVREPGADASYSAKVEFSGTSPAELFSLNLEGSARVEGKPGGVLKADVKTVIKHKIFDVTLSVEQEVESAGKLKVQSKSNLLVTSSYVNMQMSLEDTRKIEMDSEQISEQGNLEGSFKAGMIHGSSSFRQSVLLIPSRSEAKIDSFLKVDSKPLQAQNSIAVTFSDGALLILSNTAAFDERLTNNARIAFRESQFELKSETKALASGATFQNTAEVRSTTEDVKVKFETTTTISQERIYSIVTGALNAGGLSIENDASVKLMGHTASHKTNLNIDKNGLTSRGSTSVQSLLNRKEVKNSFEILYQSFSGTVHSQTNGEIMGSTINHRSEIDIDRMVTKIKNHFSIRNRIFQMNHHSSASTFPFSIHFTTNTKGEETIHIWRKYWGQFEGNVHLKADSESFAHSHRFKISTRAELDYFTELRFMFESISNSSIEAFEQTSSWNIGAALDDFILKQELKTYNNPAQLGFEATAGVYTRQEFVVSGFLKYDKSGELYLVDVPFVESLRLTLLNLRDLCISIDEALIDYLSREGVSNKIQSLAQVFRNFVSKVNMERRAEQVKHAWIDALGAYEGKMGVLEKLVKAVNNQFREGLHHFKQLALKGMTKNDIRLFNPYIFEDVTLLFNSIKTQISTMINDFLSTEQTLPMSTFGKLFGEIKLQSPYVTIETVAEFKNSSLNHPVFTAVLKSEASSFLFVHLNYKLESTAQISVPKSTPVEVSETLQITYGGFKLDQQGSLKLNASVSSHDNGSSFSLETLYSNQLKIPSLPLSTEFSMVQKAVATCENRAGLTLIIKNEGNGKIALEDFSDVGTHISEMCLNIGLSSAELTLTGSTDSSALDVKMNVSSDAVALSHLKFNIFTETKSPVLKRSFVVAFGKISFNNIEVDINGTHVTEFVGVVNGLISNQVFIKNSPGAPATAHFLNSARGTNDIFEVLADVYLQSDYTAFFDWEKQEISTKTTVKMNHFTYSHNLTAFNNKTELGIYALGTSKGSLGLLSATELLVPTIITENIKDHGVIDVDVLWDAFRMDDKQTDLTSRLIYEKNWFDSSSVLSLFSVPLLGNLVSGGSYTSSVFNLTADAGIYPKDYQMHFCAASTSVFENLNSKIEGATALMVKPGLNLDSYLSIEKPHLKATHNSSLTLGENYEMVMDVDTIAKIHLEGVTIKAAHEISADNKVLPQATSNLKINYTFDHQESKAAGYGDAENSIKLNASLSSIFIESVSQITTNTSFSDRSAKKLVGVVDNEAKLSLTIDGLKSYMKTTGDGQYMVLWFDIDEQWTVSAALDRILVSLEIDSNYTFNHDEIRAIKHKASGQADLRPLSTALAAVDMFLTQPDKSEFNTTDEWFHFSSTKNVINLQVLSRWFNSSTNLTGEAFPDSPDKWFLLGCSLNFTAPSMVVVYEGELDIGPPK</sequence>
<evidence type="ECO:0000256" key="1">
    <source>
        <dbReference type="ARBA" id="ARBA00004123"/>
    </source>
</evidence>
<dbReference type="Gene3D" id="2.130.10.10">
    <property type="entry name" value="YVTN repeat-like/Quinoprotein amine dehydrogenase"/>
    <property type="match status" value="1"/>
</dbReference>
<comment type="subcellular location">
    <subcellularLocation>
        <location evidence="1">Nucleus</location>
    </subcellularLocation>
    <subcellularLocation>
        <location evidence="2">Secreted</location>
    </subcellularLocation>
</comment>
<evidence type="ECO:0000256" key="13">
    <source>
        <dbReference type="ARBA" id="ARBA00023242"/>
    </source>
</evidence>
<dbReference type="InterPro" id="IPR009454">
    <property type="entry name" value="Lipid_transpt_open_b-sht"/>
</dbReference>
<keyword evidence="13" id="KW-0539">Nucleus</keyword>
<dbReference type="SUPFAM" id="SSF50978">
    <property type="entry name" value="WD40 repeat-like"/>
    <property type="match status" value="1"/>
</dbReference>
<keyword evidence="10" id="KW-0445">Lipid transport</keyword>
<feature type="compositionally biased region" description="Basic and acidic residues" evidence="19">
    <location>
        <begin position="40"/>
        <end position="53"/>
    </location>
</feature>
<keyword evidence="5 17" id="KW-0853">WD repeat</keyword>
<feature type="region of interest" description="Disordered" evidence="19">
    <location>
        <begin position="29"/>
        <end position="53"/>
    </location>
</feature>
<dbReference type="InterPro" id="IPR001680">
    <property type="entry name" value="WD40_rpt"/>
</dbReference>
<protein>
    <recommendedName>
        <fullName evidence="14">Pre-mRNA-processing factor 17</fullName>
    </recommendedName>
    <alternativeName>
        <fullName evidence="16">Cell division cycle 40 homolog</fullName>
    </alternativeName>
    <alternativeName>
        <fullName evidence="15">PRP17 homolog</fullName>
    </alternativeName>
</protein>
<keyword evidence="3" id="KW-0813">Transport</keyword>
<dbReference type="InterPro" id="IPR015819">
    <property type="entry name" value="Lipid_transp_b-sht_shell"/>
</dbReference>
<dbReference type="OrthoDB" id="6484170at2759"/>
<dbReference type="PANTHER" id="PTHR13769:SF5">
    <property type="entry name" value="APOLIPOPROTEIN B-100-RELATED"/>
    <property type="match status" value="1"/>
</dbReference>
<accession>A0A553Q9Z0</accession>
<evidence type="ECO:0000256" key="6">
    <source>
        <dbReference type="ARBA" id="ARBA00022664"/>
    </source>
</evidence>
<dbReference type="InterPro" id="IPR015816">
    <property type="entry name" value="Vitellinogen_b-sht_N"/>
</dbReference>
<dbReference type="InterPro" id="IPR015943">
    <property type="entry name" value="WD40/YVTN_repeat-like_dom_sf"/>
</dbReference>
<dbReference type="InterPro" id="IPR015255">
    <property type="entry name" value="Vitellinogen_open_b-sht"/>
</dbReference>
<evidence type="ECO:0000256" key="10">
    <source>
        <dbReference type="ARBA" id="ARBA00023055"/>
    </source>
</evidence>
<keyword evidence="11" id="KW-0325">Glycoprotein</keyword>
<dbReference type="Gene3D" id="1.25.10.20">
    <property type="entry name" value="Vitellinogen, superhelical"/>
    <property type="match status" value="1"/>
</dbReference>
<reference evidence="21" key="2">
    <citation type="submission" date="2019-04" db="EMBL/GenBank/DDBJ databases">
        <authorList>
            <person name="Kadobianskyi M."/>
            <person name="Schulze L."/>
            <person name="Schuelke M."/>
            <person name="Judkewitz B."/>
        </authorList>
    </citation>
    <scope>NUCLEOTIDE SEQUENCE</scope>
    <source>
        <strain evidence="21">Bolton</strain>
        <tissue evidence="21">Whole-body</tissue>
    </source>
</reference>
<evidence type="ECO:0000256" key="2">
    <source>
        <dbReference type="ARBA" id="ARBA00004613"/>
    </source>
</evidence>
<dbReference type="Pfam" id="PF09172">
    <property type="entry name" value="Vit_open_b-sht"/>
    <property type="match status" value="1"/>
</dbReference>
<comment type="caution">
    <text evidence="18">Lacks conserved residue(s) required for the propagation of feature annotation.</text>
</comment>
<proteinExistence type="predicted"/>
<dbReference type="InterPro" id="IPR052418">
    <property type="entry name" value="Apolipoprotein_B"/>
</dbReference>
<dbReference type="GO" id="GO:0050750">
    <property type="term" value="F:low-density lipoprotein particle receptor binding"/>
    <property type="evidence" value="ECO:0007669"/>
    <property type="project" value="TreeGrafter"/>
</dbReference>
<dbReference type="InterPro" id="IPR001747">
    <property type="entry name" value="Vitellogenin_N"/>
</dbReference>
<keyword evidence="12" id="KW-0508">mRNA splicing</keyword>
<keyword evidence="6" id="KW-0507">mRNA processing</keyword>
<dbReference type="SMART" id="SM00638">
    <property type="entry name" value="LPD_N"/>
    <property type="match status" value="1"/>
</dbReference>
<keyword evidence="7" id="KW-0747">Spliceosome</keyword>
<dbReference type="Pfam" id="PF01347">
    <property type="entry name" value="Vitellogenin_N"/>
    <property type="match status" value="1"/>
</dbReference>
<comment type="caution">
    <text evidence="21">The sequence shown here is derived from an EMBL/GenBank/DDBJ whole genome shotgun (WGS) entry which is preliminary data.</text>
</comment>
<dbReference type="EMBL" id="SRMA01026186">
    <property type="protein sequence ID" value="TRY86748.1"/>
    <property type="molecule type" value="Genomic_DNA"/>
</dbReference>
<dbReference type="SMART" id="SM00320">
    <property type="entry name" value="WD40"/>
    <property type="match status" value="5"/>
</dbReference>
<dbReference type="SUPFAM" id="SSF48431">
    <property type="entry name" value="Lipovitellin-phosvitin complex, superhelical domain"/>
    <property type="match status" value="1"/>
</dbReference>
<dbReference type="STRING" id="623744.A0A553Q9Z0"/>
<dbReference type="EMBL" id="SRMA01026186">
    <property type="protein sequence ID" value="TRY86753.1"/>
    <property type="molecule type" value="Genomic_DNA"/>
</dbReference>
<dbReference type="GO" id="GO:0034359">
    <property type="term" value="C:mature chylomicron"/>
    <property type="evidence" value="ECO:0007669"/>
    <property type="project" value="TreeGrafter"/>
</dbReference>
<dbReference type="GO" id="GO:0005681">
    <property type="term" value="C:spliceosomal complex"/>
    <property type="evidence" value="ECO:0007669"/>
    <property type="project" value="UniProtKB-KW"/>
</dbReference>
<dbReference type="SUPFAM" id="SSF56968">
    <property type="entry name" value="Lipovitellin-phosvitin complex, beta-sheet shell regions"/>
    <property type="match status" value="2"/>
</dbReference>
<dbReference type="GO" id="GO:0030301">
    <property type="term" value="P:cholesterol transport"/>
    <property type="evidence" value="ECO:0007669"/>
    <property type="project" value="TreeGrafter"/>
</dbReference>
<evidence type="ECO:0000256" key="16">
    <source>
        <dbReference type="ARBA" id="ARBA00076678"/>
    </source>
</evidence>
<feature type="repeat" description="WD" evidence="17">
    <location>
        <begin position="301"/>
        <end position="342"/>
    </location>
</feature>
<dbReference type="PROSITE" id="PS50294">
    <property type="entry name" value="WD_REPEATS_REGION"/>
    <property type="match status" value="2"/>
</dbReference>
<name>A0A553Q9Z0_9TELE</name>
<dbReference type="Pfam" id="PF06448">
    <property type="entry name" value="DUF1081"/>
    <property type="match status" value="1"/>
</dbReference>
<dbReference type="Gene3D" id="2.20.80.10">
    <property type="entry name" value="Lipovitellin-phosvitin complex, chain A, domain 4"/>
    <property type="match status" value="1"/>
</dbReference>
<evidence type="ECO:0000256" key="3">
    <source>
        <dbReference type="ARBA" id="ARBA00022448"/>
    </source>
</evidence>
<dbReference type="CDD" id="cd00200">
    <property type="entry name" value="WD40"/>
    <property type="match status" value="1"/>
</dbReference>
<dbReference type="GO" id="GO:0042953">
    <property type="term" value="P:lipoprotein transport"/>
    <property type="evidence" value="ECO:0007669"/>
    <property type="project" value="TreeGrafter"/>
</dbReference>
<dbReference type="GO" id="GO:0034362">
    <property type="term" value="C:low-density lipoprotein particle"/>
    <property type="evidence" value="ECO:0007669"/>
    <property type="project" value="TreeGrafter"/>
</dbReference>
<evidence type="ECO:0000256" key="14">
    <source>
        <dbReference type="ARBA" id="ARBA00068146"/>
    </source>
</evidence>
<evidence type="ECO:0000256" key="17">
    <source>
        <dbReference type="PROSITE-ProRule" id="PRU00221"/>
    </source>
</evidence>
<keyword evidence="4" id="KW-0964">Secreted</keyword>
<dbReference type="FunFam" id="2.130.10.10:FF:000034">
    <property type="entry name" value="Pre-mRNA-processing factor 17, putative"/>
    <property type="match status" value="1"/>
</dbReference>
<reference evidence="21 22" key="1">
    <citation type="journal article" date="2019" name="Sci. Data">
        <title>Hybrid genome assembly and annotation of Danionella translucida.</title>
        <authorList>
            <person name="Kadobianskyi M."/>
            <person name="Schulze L."/>
            <person name="Schuelke M."/>
            <person name="Judkewitz B."/>
        </authorList>
    </citation>
    <scope>NUCLEOTIDE SEQUENCE [LARGE SCALE GENOMIC DNA]</scope>
    <source>
        <strain evidence="21 22">Bolton</strain>
    </source>
</reference>
<keyword evidence="9" id="KW-0677">Repeat</keyword>
<organism evidence="21 22">
    <name type="scientific">Danionella cerebrum</name>
    <dbReference type="NCBI Taxonomy" id="2873325"/>
    <lineage>
        <taxon>Eukaryota</taxon>
        <taxon>Metazoa</taxon>
        <taxon>Chordata</taxon>
        <taxon>Craniata</taxon>
        <taxon>Vertebrata</taxon>
        <taxon>Euteleostomi</taxon>
        <taxon>Actinopterygii</taxon>
        <taxon>Neopterygii</taxon>
        <taxon>Teleostei</taxon>
        <taxon>Ostariophysi</taxon>
        <taxon>Cypriniformes</taxon>
        <taxon>Danionidae</taxon>
        <taxon>Danioninae</taxon>
        <taxon>Danionella</taxon>
    </lineage>
</organism>
<evidence type="ECO:0000313" key="21">
    <source>
        <dbReference type="EMBL" id="TRY86753.1"/>
    </source>
</evidence>
<evidence type="ECO:0000256" key="19">
    <source>
        <dbReference type="SAM" id="MobiDB-lite"/>
    </source>
</evidence>
<evidence type="ECO:0000256" key="12">
    <source>
        <dbReference type="ARBA" id="ARBA00023187"/>
    </source>
</evidence>
<feature type="domain" description="Vitellogenin" evidence="20">
    <location>
        <begin position="593"/>
        <end position="1230"/>
    </location>
</feature>
<dbReference type="PANTHER" id="PTHR13769">
    <property type="entry name" value="APOLIPOPROTEIN B"/>
    <property type="match status" value="1"/>
</dbReference>
<dbReference type="PROSITE" id="PS50082">
    <property type="entry name" value="WD_REPEATS_2"/>
    <property type="match status" value="3"/>
</dbReference>
<dbReference type="GO" id="GO:0034361">
    <property type="term" value="C:very-low-density lipoprotein particle"/>
    <property type="evidence" value="ECO:0007669"/>
    <property type="project" value="TreeGrafter"/>
</dbReference>
<evidence type="ECO:0000256" key="11">
    <source>
        <dbReference type="ARBA" id="ARBA00023180"/>
    </source>
</evidence>
<evidence type="ECO:0000256" key="4">
    <source>
        <dbReference type="ARBA" id="ARBA00022525"/>
    </source>
</evidence>
<dbReference type="InterPro" id="IPR011030">
    <property type="entry name" value="Lipovitellin_superhlx_dom"/>
</dbReference>
<evidence type="ECO:0000256" key="8">
    <source>
        <dbReference type="ARBA" id="ARBA00022729"/>
    </source>
</evidence>